<keyword evidence="1" id="KW-1133">Transmembrane helix</keyword>
<keyword evidence="1" id="KW-0472">Membrane</keyword>
<proteinExistence type="predicted"/>
<evidence type="ECO:0000313" key="3">
    <source>
        <dbReference type="EMBL" id="CAA9491091.1"/>
    </source>
</evidence>
<dbReference type="EMBL" id="CADCVV010000058">
    <property type="protein sequence ID" value="CAA9491091.1"/>
    <property type="molecule type" value="Genomic_DNA"/>
</dbReference>
<sequence length="182" mass="19435">MRFPEFLRAAILLFAASASTLALVTVASAGGREDLAVAIFAAGWWLVAAAIGLWLGRNPRTTDGIARLLASARRSTALPELEPGAILFNRLWGLAAYTLVAGGLGFLFPQVPAVATGYALLVALMWRKQSGAVAAVEGRDGVRFYVERTSPFKPTQLFRTPGFRRFEADGEIAQPALEGRSG</sequence>
<evidence type="ECO:0000256" key="2">
    <source>
        <dbReference type="SAM" id="SignalP"/>
    </source>
</evidence>
<dbReference type="AlphaFoldDB" id="A0A6J4S6P6"/>
<feature type="transmembrane region" description="Helical" evidence="1">
    <location>
        <begin position="106"/>
        <end position="126"/>
    </location>
</feature>
<evidence type="ECO:0008006" key="4">
    <source>
        <dbReference type="Google" id="ProtNLM"/>
    </source>
</evidence>
<name>A0A6J4S6P6_9ACTN</name>
<evidence type="ECO:0000256" key="1">
    <source>
        <dbReference type="SAM" id="Phobius"/>
    </source>
</evidence>
<feature type="chain" id="PRO_5038582585" description="Isoprenylcysteine carboxylmethyltransferase family protein" evidence="2">
    <location>
        <begin position="23"/>
        <end position="182"/>
    </location>
</feature>
<accession>A0A6J4S6P6</accession>
<organism evidence="3">
    <name type="scientific">uncultured Solirubrobacterales bacterium</name>
    <dbReference type="NCBI Taxonomy" id="768556"/>
    <lineage>
        <taxon>Bacteria</taxon>
        <taxon>Bacillati</taxon>
        <taxon>Actinomycetota</taxon>
        <taxon>Thermoleophilia</taxon>
        <taxon>Solirubrobacterales</taxon>
        <taxon>environmental samples</taxon>
    </lineage>
</organism>
<feature type="signal peptide" evidence="2">
    <location>
        <begin position="1"/>
        <end position="22"/>
    </location>
</feature>
<protein>
    <recommendedName>
        <fullName evidence="4">Isoprenylcysteine carboxylmethyltransferase family protein</fullName>
    </recommendedName>
</protein>
<gene>
    <name evidence="3" type="ORF">AVDCRST_MAG17-780</name>
</gene>
<feature type="transmembrane region" description="Helical" evidence="1">
    <location>
        <begin position="39"/>
        <end position="56"/>
    </location>
</feature>
<reference evidence="3" key="1">
    <citation type="submission" date="2020-02" db="EMBL/GenBank/DDBJ databases">
        <authorList>
            <person name="Meier V. D."/>
        </authorList>
    </citation>
    <scope>NUCLEOTIDE SEQUENCE</scope>
    <source>
        <strain evidence="3">AVDCRST_MAG17</strain>
    </source>
</reference>
<keyword evidence="2" id="KW-0732">Signal</keyword>
<keyword evidence="1" id="KW-0812">Transmembrane</keyword>